<name>A0A7J4MX24_METTF</name>
<protein>
    <submittedName>
        <fullName evidence="1">Uncharacterized protein</fullName>
    </submittedName>
</protein>
<reference evidence="2" key="1">
    <citation type="journal article" date="2020" name="bioRxiv">
        <title>A rank-normalized archaeal taxonomy based on genome phylogeny resolves widespread incomplete and uneven classifications.</title>
        <authorList>
            <person name="Rinke C."/>
            <person name="Chuvochina M."/>
            <person name="Mussig A.J."/>
            <person name="Chaumeil P.-A."/>
            <person name="Waite D.W."/>
            <person name="Whitman W.B."/>
            <person name="Parks D.H."/>
            <person name="Hugenholtz P."/>
        </authorList>
    </citation>
    <scope>NUCLEOTIDE SEQUENCE [LARGE SCALE GENOMIC DNA]</scope>
</reference>
<comment type="caution">
    <text evidence="1">The sequence shown here is derived from an EMBL/GenBank/DDBJ whole genome shotgun (WGS) entry which is preliminary data.</text>
</comment>
<organism evidence="1 2">
    <name type="scientific">Methanothermobacter thermautotrophicus</name>
    <name type="common">Methanobacterium thermoformicicum</name>
    <dbReference type="NCBI Taxonomy" id="145262"/>
    <lineage>
        <taxon>Archaea</taxon>
        <taxon>Methanobacteriati</taxon>
        <taxon>Methanobacteriota</taxon>
        <taxon>Methanomada group</taxon>
        <taxon>Methanobacteria</taxon>
        <taxon>Methanobacteriales</taxon>
        <taxon>Methanobacteriaceae</taxon>
        <taxon>Methanothermobacter</taxon>
    </lineage>
</organism>
<gene>
    <name evidence="1" type="ORF">HA285_06395</name>
</gene>
<evidence type="ECO:0000313" key="1">
    <source>
        <dbReference type="EMBL" id="HIH65207.1"/>
    </source>
</evidence>
<proteinExistence type="predicted"/>
<dbReference type="RefSeq" id="WP_286709190.1">
    <property type="nucleotide sequence ID" value="NZ_CP194219.1"/>
</dbReference>
<dbReference type="Proteomes" id="UP000538031">
    <property type="component" value="Unassembled WGS sequence"/>
</dbReference>
<dbReference type="EMBL" id="DUHT01000069">
    <property type="protein sequence ID" value="HIH65207.1"/>
    <property type="molecule type" value="Genomic_DNA"/>
</dbReference>
<accession>A0A7J4MX24</accession>
<dbReference type="AlphaFoldDB" id="A0A7J4MX24"/>
<sequence length="328" mass="35377">MRSERFMVAGIIFIGVAVTLLVTDLLDHIITPFTHVFLMGSSEGKDVIFFTVMGTMFILAPLFREDGLVGRSSRLDKNSYLHIAALLAFITYLTGTAIEVLIRLSMGVSPLTTFISMDPPASTSITHSHVFKASLSPLTGLIVPASSGIHTGSSLAGYIPFLLPMTLTVIPVIYLMGLLSTGDRRDFHVAIVIFATATTIIGIIDGGLFSTPALVGLSGILGMSALRVPFSPGNLKVPTLIIGGLIAVRILLGILGSVPEYYEVTVLEPSGNLALDGLHVLSEEKKGDRIILKLSSDQNEMELLNKLTARLDGRCHGFFMTWNFFSFF</sequence>
<dbReference type="GeneID" id="82297333"/>
<evidence type="ECO:0000313" key="2">
    <source>
        <dbReference type="Proteomes" id="UP000538031"/>
    </source>
</evidence>